<dbReference type="RefSeq" id="WP_102365959.1">
    <property type="nucleotide sequence ID" value="NZ_CP020991.1"/>
</dbReference>
<dbReference type="GO" id="GO:0030599">
    <property type="term" value="F:pectinesterase activity"/>
    <property type="evidence" value="ECO:0007669"/>
    <property type="project" value="InterPro"/>
</dbReference>
<reference evidence="9 10" key="1">
    <citation type="submission" date="2017-04" db="EMBL/GenBank/DDBJ databases">
        <title>Monoglobus pectinilyticus 14 draft genome.</title>
        <authorList>
            <person name="Kim C."/>
            <person name="Rosendale D.I."/>
            <person name="Kelly W.J."/>
            <person name="Tannock G.W."/>
            <person name="Patchett M.L."/>
            <person name="Jordens J.Z."/>
        </authorList>
    </citation>
    <scope>NUCLEOTIDE SEQUENCE [LARGE SCALE GENOMIC DNA]</scope>
    <source>
        <strain evidence="9 10">14</strain>
    </source>
</reference>
<keyword evidence="7" id="KW-0732">Signal</keyword>
<dbReference type="InterPro" id="IPR012334">
    <property type="entry name" value="Pectin_lyas_fold"/>
</dbReference>
<evidence type="ECO:0000313" key="10">
    <source>
        <dbReference type="Proteomes" id="UP000235589"/>
    </source>
</evidence>
<dbReference type="Gene3D" id="2.160.20.10">
    <property type="entry name" value="Single-stranded right-handed beta-helix, Pectin lyase-like"/>
    <property type="match status" value="1"/>
</dbReference>
<accession>A0A2K9P3E9</accession>
<keyword evidence="3" id="KW-0677">Repeat</keyword>
<feature type="region of interest" description="Disordered" evidence="6">
    <location>
        <begin position="2487"/>
        <end position="2537"/>
    </location>
</feature>
<dbReference type="Pfam" id="PF01095">
    <property type="entry name" value="Pectinesterase"/>
    <property type="match status" value="1"/>
</dbReference>
<dbReference type="Pfam" id="PF09479">
    <property type="entry name" value="Flg_new"/>
    <property type="match status" value="1"/>
</dbReference>
<dbReference type="PANTHER" id="PTHR31321:SF57">
    <property type="entry name" value="PECTINESTERASE 53-RELATED"/>
    <property type="match status" value="1"/>
</dbReference>
<dbReference type="KEGG" id="mpec:B9O19_01627"/>
<feature type="region of interest" description="Disordered" evidence="6">
    <location>
        <begin position="589"/>
        <end position="672"/>
    </location>
</feature>
<feature type="region of interest" description="Disordered" evidence="6">
    <location>
        <begin position="770"/>
        <end position="789"/>
    </location>
</feature>
<dbReference type="GO" id="GO:0030313">
    <property type="term" value="C:cell envelope"/>
    <property type="evidence" value="ECO:0007669"/>
    <property type="project" value="UniProtKB-SubCell"/>
</dbReference>
<evidence type="ECO:0000256" key="6">
    <source>
        <dbReference type="SAM" id="MobiDB-lite"/>
    </source>
</evidence>
<dbReference type="PROSITE" id="PS51272">
    <property type="entry name" value="SLH"/>
    <property type="match status" value="3"/>
</dbReference>
<dbReference type="Gene3D" id="2.60.40.10">
    <property type="entry name" value="Immunoglobulins"/>
    <property type="match status" value="1"/>
</dbReference>
<dbReference type="Gene3D" id="2.60.40.2700">
    <property type="match status" value="1"/>
</dbReference>
<dbReference type="Gene3D" id="2.60.40.4270">
    <property type="entry name" value="Listeria-Bacteroides repeat domain"/>
    <property type="match status" value="1"/>
</dbReference>
<evidence type="ECO:0000256" key="3">
    <source>
        <dbReference type="ARBA" id="ARBA00022737"/>
    </source>
</evidence>
<dbReference type="OrthoDB" id="8660908at2"/>
<feature type="compositionally biased region" description="Pro residues" evidence="6">
    <location>
        <begin position="973"/>
        <end position="982"/>
    </location>
</feature>
<dbReference type="InterPro" id="IPR013378">
    <property type="entry name" value="InlB-like_B-rpt"/>
</dbReference>
<evidence type="ECO:0000256" key="1">
    <source>
        <dbReference type="ARBA" id="ARBA00004196"/>
    </source>
</evidence>
<evidence type="ECO:0000313" key="9">
    <source>
        <dbReference type="EMBL" id="AUO19783.1"/>
    </source>
</evidence>
<feature type="compositionally biased region" description="Polar residues" evidence="6">
    <location>
        <begin position="770"/>
        <end position="783"/>
    </location>
</feature>
<evidence type="ECO:0000256" key="5">
    <source>
        <dbReference type="ARBA" id="ARBA00023085"/>
    </source>
</evidence>
<dbReference type="InterPro" id="IPR001119">
    <property type="entry name" value="SLH_dom"/>
</dbReference>
<feature type="signal peptide" evidence="7">
    <location>
        <begin position="1"/>
        <end position="28"/>
    </location>
</feature>
<gene>
    <name evidence="9" type="ORF">B9O19_01627</name>
</gene>
<feature type="compositionally biased region" description="Polar residues" evidence="6">
    <location>
        <begin position="2506"/>
        <end position="2528"/>
    </location>
</feature>
<comment type="similarity">
    <text evidence="2">Belongs to the pectinesterase family.</text>
</comment>
<feature type="region of interest" description="Disordered" evidence="6">
    <location>
        <begin position="939"/>
        <end position="1000"/>
    </location>
</feature>
<feature type="domain" description="SLH" evidence="8">
    <location>
        <begin position="148"/>
        <end position="211"/>
    </location>
</feature>
<organism evidence="9 10">
    <name type="scientific">Monoglobus pectinilyticus</name>
    <dbReference type="NCBI Taxonomy" id="1981510"/>
    <lineage>
        <taxon>Bacteria</taxon>
        <taxon>Bacillati</taxon>
        <taxon>Bacillota</taxon>
        <taxon>Clostridia</taxon>
        <taxon>Monoglobales</taxon>
        <taxon>Monoglobaceae</taxon>
        <taxon>Monoglobus</taxon>
    </lineage>
</organism>
<feature type="chain" id="PRO_5017949156" evidence="7">
    <location>
        <begin position="29"/>
        <end position="2958"/>
    </location>
</feature>
<sequence>MKSFRRTLALVLAVAMVLTTFGMTVVSAAQYNDTEGHWAASYIDTWSGYGVIQGDGGYFRPDDAITRAEVAQVTQNVIGYIDKANNKFTDVSVSDWFADAVLRLVAAGTLTGNGDGTMTPNNYMTREEAMTMLARAYGLTVENSQAGITQYADYQNISDYATGYVGAMTAAGYIGGYEDGTIRPKDYISRAEFVKIIDNMIKLYITEPGSYGPQYAGGIVMIKTGGVTLNGIVAQSIVISPQVSGDVTITGSQVSGSVVNMSRNANVSSNISNVVTPNATAKPDNTYFRPNSGGSSGGNVSPSSDVKLTFYVDSKLYATKTITKNTYLQKSNRPEEPSKQGFDFVGWYLSQNLANDAENNEAYDFDSKRITKSMKFYAGFVSNGSPTANPEPTATPSYELESVEIDDQPNVYVGDTLTANVLPEAAKEYVVYQWYRDISTEAFEPIEGADSETYSVQEADQGHILMVVATAAAPYTGEKFAELAYPVKINGTASIEPQIVTIDSNDTEASTVIKFAEKDSFDGVSLSDKPLSSNDYVYNSDTNTLTINKDYLSGLQNGVYDFVINTTNTDSDNPVFRVVIENSVVPTAVPEPTSTVKPDEPTAEPTATAKPEEPTPIPTATAKPEEPTPIPTATAKPEEPTPTPTATEKPEEPTPTPTATIGPDEPTASPTMAPTPNPVYMSTVSVTGGTAVLKQPNGEPYPLAKGVNYKIDGTKTYQPGEEVSVGEKLKVTFGTADDIKDNVFNTAVVEPVMIGGVIYDATSTGTQNAKNYSSADKGSNGTPDSPPNGGAFYIFKPAADGRVEVAIGWGQTKPLSVVRITENGVSGEYLTDAVNGKEYNHLNPQGEGTLQTTVTFDVTSGATYYLFLDGSKPNIYGFSFTELPIDTTKYLVQQGAEVVVDAVSDDAAKYPNVKVVAEDKTDIATAGGKFIMPGQNVDVNVTFGDTPDPTEPPASPTPTADHDQPTPTVAPETPTPGPPTIPPATFEPTQTPGPSANPENVLTVDGSKDTDEAQKTFKTVSEALVYAGKLNNHASEADRIEINIVPGTYREQLDITVPYLTMQKMDGTEGDVLLTWYYGIGYMYYSADTDGYYSKEAYERNKALGRDALNQAVARWGCSTHLNAGNFIGKDLIFENSFNRYVTEEEIDDGVKPAPVGGVYSDTGGKPERTLESDVYSRSFTERAAAIAIEDNDKVEFYNCSFKSSQDTLYSGSKGSRVYFKNCTIEGQTDYIFGGNTLVFDNCNFNWAGYSKSGETAGGHVTACKNASTKYGYLMWGGKVSGASTANANFAQGDFGRPWGGKDSPTAAIGVKIDNITVGGASKPAVMDSGWGNWSTVAKESGYYEYGTVDASGNPINLDKRNCLVPNEWEVLAINPYDYLIREGDDWDPMAAKTMWGPVKEKIKTLELPESDTIKKLDSDSYEVSGDFTLPSFIEGFDGYDVHFESENEYLNISENGEVSVIRPVSDTIPAEITAYIRRSDNKLIGTSKTINITITRDPSIDPSVFNAAMQAAKDAIDSNYQEKAENGDAVLDRTVVIPEIDSTGDVAVKVWAEYSGFINDDGTIIRNPYGESNGIGNVTYTIQCVKGSTLLKETVSYDVSIPTDKADILYADFENKTTKIGGNLTAIGGGNNSGYAVTNPSETAFNIMPLAGGIVKVSYDVYGNTSGIVTLKDQAGADYLAIVPEGLESGKWNTVEAVINTTDNTVSVTVNSGTPTETTAKTEITESNRIASILFAEGTYDNIAVAANTDKSKAYSTFWKADPSEVGTPQGTYLMRGLTILYSPDKQGNGGTVDGINFPMGLSSGSNNGSWSNGVVPDGKNGLKFVAPGDGTWTVYALPGSGKTFYMGNAESSVSLPGTNVAVKQDIAVEKGKTYYATVAGSKGNFLGSKFTAAVEGEDAVEVYLTATWDFQKNNGFTQVVNAGESYDYTVKDSENAGKTMTIKADTGKFGGSDHGDWIAVNPEVTLTVPVVNGSVITMGDTYYGTEQYTINGETFTGGNKSYTYYGLEKTIDIVLKVGGFYRSVSIVSPKYPSTEIPTAKPSMEINGMITGLTAADSSAEGIKLIGKMGGELVALDIKDGKFTTTLQAGKSIDVTGILGGSSAYTIPADTKITSDNAAPTINAVAVVAEPAAGSRTYNFGDGSIVPQSTAIGFDTLVAPDGLLTFRSVKFHDTQHGVQQSAGAMTVEIPVAEGSSAIVFKGCAYASATITASTEGVAPASASLKTANDGDSIEFNYSGEAKTLVFTIDSGSIYVHGLSVTTKDASEPTATPNLNKTVTFSLGETVAEGDVPAAVEMAAGAEVEIPVNRTVYLEGKTLTGWTDGTTTVDVGSKYTVQDDVTLTPVFADNTASLSGTVVYDFQRQNGTPTVQWQGVSNFLVYQAVSGSDKIDVKFVVDTTSGKFANGNWTDWAQVNTGTKFTVPVVENSVVTVNSIYSEEGTYTINGVTKTGSNQSETMLAAGTCDIVAGSPSGSYWKSVTVTYPESTNPTATPGATDDPDATVSPEPSITPEPSATPASNKTVTFSLGDTGAEGDAPDAIEEAVGTEVEIPVNRTVYLEGKTLTGWTDGTDTFDIGSKYTVQDDVTLTPVFAENTEALSGTVVYDFQRQNGAPTVQWQGVNKFLVYQAVNGSAKIDVKFAVDTTNGKFANASWTDWAQVNTGTKFTVPVAENSVVTVNNIYSEEGTYTINGVTKTGSNQSETVTAAGTCDIVAGNPSGNYWRSITVTYPESLSPTEAPTEAPTNPPVEPINFTLDLTDIPVGNIANGETVAGLKAGLGTAAEGDISVAEVNGEKVIEVKDAAAGQNSVTWEAPSNITTGVITITTEFTAINESSAADINFNRVNGKNFAYFQTKFGSTKSKFYLNAGNKDDKLKLTKDKKYKLVSVFDYNTNNVTITLSEGDNVLASHDSDTVSAFTDLAAQGAISNIMICQTGNGYTAGTVSADLYINSFTVSQEL</sequence>
<dbReference type="InterPro" id="IPR011050">
    <property type="entry name" value="Pectin_lyase_fold/virulence"/>
</dbReference>
<feature type="domain" description="SLH" evidence="8">
    <location>
        <begin position="84"/>
        <end position="147"/>
    </location>
</feature>
<dbReference type="InterPro" id="IPR042229">
    <property type="entry name" value="Listeria/Bacterioides_rpt_sf"/>
</dbReference>
<keyword evidence="10" id="KW-1185">Reference proteome</keyword>
<dbReference type="SUPFAM" id="SSF51126">
    <property type="entry name" value="Pectin lyase-like"/>
    <property type="match status" value="1"/>
</dbReference>
<dbReference type="GO" id="GO:0042545">
    <property type="term" value="P:cell wall modification"/>
    <property type="evidence" value="ECO:0007669"/>
    <property type="project" value="InterPro"/>
</dbReference>
<proteinExistence type="inferred from homology"/>
<protein>
    <submittedName>
        <fullName evidence="9">Pectinesterase family 8 / S-layer domain-containing protein</fullName>
    </submittedName>
</protein>
<comment type="subcellular location">
    <subcellularLocation>
        <location evidence="1">Cell envelope</location>
    </subcellularLocation>
</comment>
<name>A0A2K9P3E9_9FIRM</name>
<dbReference type="InterPro" id="IPR000070">
    <property type="entry name" value="Pectinesterase_cat"/>
</dbReference>
<evidence type="ECO:0000256" key="4">
    <source>
        <dbReference type="ARBA" id="ARBA00022801"/>
    </source>
</evidence>
<dbReference type="InterPro" id="IPR013783">
    <property type="entry name" value="Ig-like_fold"/>
</dbReference>
<evidence type="ECO:0000259" key="8">
    <source>
        <dbReference type="PROSITE" id="PS51272"/>
    </source>
</evidence>
<evidence type="ECO:0000256" key="2">
    <source>
        <dbReference type="ARBA" id="ARBA00008891"/>
    </source>
</evidence>
<dbReference type="PANTHER" id="PTHR31321">
    <property type="entry name" value="ACYL-COA THIOESTER HYDROLASE YBHC-RELATED"/>
    <property type="match status" value="1"/>
</dbReference>
<keyword evidence="5" id="KW-0063">Aspartyl esterase</keyword>
<evidence type="ECO:0000256" key="7">
    <source>
        <dbReference type="SAM" id="SignalP"/>
    </source>
</evidence>
<dbReference type="Proteomes" id="UP000235589">
    <property type="component" value="Chromosome"/>
</dbReference>
<dbReference type="Pfam" id="PF00395">
    <property type="entry name" value="SLH"/>
    <property type="match status" value="3"/>
</dbReference>
<dbReference type="EMBL" id="CP020991">
    <property type="protein sequence ID" value="AUO19783.1"/>
    <property type="molecule type" value="Genomic_DNA"/>
</dbReference>
<dbReference type="GeneID" id="98063017"/>
<feature type="domain" description="SLH" evidence="8">
    <location>
        <begin position="26"/>
        <end position="83"/>
    </location>
</feature>
<feature type="compositionally biased region" description="Polar residues" evidence="6">
    <location>
        <begin position="990"/>
        <end position="1000"/>
    </location>
</feature>
<keyword evidence="4" id="KW-0378">Hydrolase</keyword>